<evidence type="ECO:0000256" key="1">
    <source>
        <dbReference type="SAM" id="Phobius"/>
    </source>
</evidence>
<reference evidence="2" key="1">
    <citation type="submission" date="2017-02" db="UniProtKB">
        <authorList>
            <consortium name="WormBaseParasite"/>
        </authorList>
    </citation>
    <scope>IDENTIFICATION</scope>
</reference>
<dbReference type="WBParaSite" id="BTMF_0000612401-mRNA-1">
    <property type="protein sequence ID" value="BTMF_0000612401-mRNA-1"/>
    <property type="gene ID" value="BTMF_0000612401"/>
</dbReference>
<organism evidence="2">
    <name type="scientific">Brugia timori</name>
    <dbReference type="NCBI Taxonomy" id="42155"/>
    <lineage>
        <taxon>Eukaryota</taxon>
        <taxon>Metazoa</taxon>
        <taxon>Ecdysozoa</taxon>
        <taxon>Nematoda</taxon>
        <taxon>Chromadorea</taxon>
        <taxon>Rhabditida</taxon>
        <taxon>Spirurina</taxon>
        <taxon>Spiruromorpha</taxon>
        <taxon>Filarioidea</taxon>
        <taxon>Onchocercidae</taxon>
        <taxon>Brugia</taxon>
    </lineage>
</organism>
<name>A0A0R3QI95_9BILA</name>
<proteinExistence type="predicted"/>
<accession>A0A0R3QI95</accession>
<feature type="transmembrane region" description="Helical" evidence="1">
    <location>
        <begin position="12"/>
        <end position="28"/>
    </location>
</feature>
<evidence type="ECO:0000313" key="2">
    <source>
        <dbReference type="WBParaSite" id="BTMF_0000612401-mRNA-1"/>
    </source>
</evidence>
<keyword evidence="1" id="KW-0812">Transmembrane</keyword>
<sequence>LYENMLKHSVRYELIYNSVIWFFLFVFYKGKCIRLTKICALNKSLQI</sequence>
<keyword evidence="1" id="KW-1133">Transmembrane helix</keyword>
<keyword evidence="1" id="KW-0472">Membrane</keyword>
<dbReference type="AlphaFoldDB" id="A0A0R3QI95"/>
<protein>
    <submittedName>
        <fullName evidence="2">Ovule protein</fullName>
    </submittedName>
</protein>